<dbReference type="InterPro" id="IPR042099">
    <property type="entry name" value="ANL_N_sf"/>
</dbReference>
<protein>
    <submittedName>
        <fullName evidence="5">Long-chain fatty-acid-CoA ligase</fullName>
        <ecNumber evidence="5">6.2.1.3</ecNumber>
    </submittedName>
</protein>
<evidence type="ECO:0000256" key="2">
    <source>
        <dbReference type="ARBA" id="ARBA00022832"/>
    </source>
</evidence>
<dbReference type="OrthoDB" id="9803968at2"/>
<dbReference type="InterPro" id="IPR000873">
    <property type="entry name" value="AMP-dep_synth/lig_dom"/>
</dbReference>
<dbReference type="Pfam" id="PF23562">
    <property type="entry name" value="AMP-binding_C_3"/>
    <property type="match status" value="1"/>
</dbReference>
<dbReference type="GeneID" id="47722866"/>
<proteinExistence type="predicted"/>
<dbReference type="EMBL" id="LT634361">
    <property type="protein sequence ID" value="SFZ81878.1"/>
    <property type="molecule type" value="Genomic_DNA"/>
</dbReference>
<dbReference type="PANTHER" id="PTHR43272:SF32">
    <property type="entry name" value="AMP-DEPENDENT SYNTHETASE_LIGASE DOMAIN-CONTAINING PROTEIN"/>
    <property type="match status" value="1"/>
</dbReference>
<dbReference type="KEGG" id="tmar:MARIT_1328"/>
<accession>A0A2H1E8S2</accession>
<dbReference type="CDD" id="cd05907">
    <property type="entry name" value="VL_LC_FACS_like"/>
    <property type="match status" value="1"/>
</dbReference>
<keyword evidence="6" id="KW-1185">Reference proteome</keyword>
<reference evidence="5 6" key="1">
    <citation type="submission" date="2016-11" db="EMBL/GenBank/DDBJ databases">
        <authorList>
            <person name="Jaros S."/>
            <person name="Januszkiewicz K."/>
            <person name="Wedrychowicz H."/>
        </authorList>
    </citation>
    <scope>NUCLEOTIDE SEQUENCE [LARGE SCALE GENOMIC DNA]</scope>
    <source>
        <strain evidence="5">NCIMB 2154T</strain>
    </source>
</reference>
<dbReference type="EC" id="6.2.1.3" evidence="5"/>
<evidence type="ECO:0000313" key="5">
    <source>
        <dbReference type="EMBL" id="SFZ81878.1"/>
    </source>
</evidence>
<feature type="domain" description="AMP-dependent synthetase/ligase" evidence="4">
    <location>
        <begin position="17"/>
        <end position="419"/>
    </location>
</feature>
<dbReference type="SUPFAM" id="SSF56801">
    <property type="entry name" value="Acetyl-CoA synthetase-like"/>
    <property type="match status" value="1"/>
</dbReference>
<keyword evidence="2" id="KW-0276">Fatty acid metabolism</keyword>
<sequence length="589" mass="67569">MHISKITRLFDFPLYQKENYPQNKCFVYKEGSAWKNISTTQYLTEANKVSRALLELGIKPKDKIAVITSVNHPKWHILDIGILQIGAINVPLYPTFSEKDYEYIINHSDAMYCFVSDDLLLEKVNAIKNKTALKKVFSFEETTATYSWTSFLSLGKDKLTQIKVEELKRMVKPEDLATLIYTSGTTGTPKGVMLSHKNIADNIFAVGTMIALKGHEKRVVSYLPICHIFERASSYYSQYMGFEIHFAESIEKIGDNLREIQPHFMAVVPRLLEKVFDKIVAKGSTLTGLKKRLFFWALELGEKYEPYGKNGWRYRFQLSIARALIFKKWQKALGGHLEFMVAGSAPTQARLIRIFSAAGIPVLEGYGMTETSPAVSVTDIRNKGFKIGFVGKVLKNVIVKIAKDGEILVKGSNVMVGYYKNSDLTNQTIQNGFLYTGDIGTIDSDGFLKITDRKKEIFKTSNGKYIAPAVLENEFKKSRFIEQIMVIGENQKMPAALIQVSFNFVKEWAKRHKYTITNFNTDEKLIKRIQKEIDFYNKKFGKWEQIKRFEITPDEWTIAKGHLTPTLKIRRKVIIEKYTSLFQKIYNQH</sequence>
<evidence type="ECO:0000256" key="3">
    <source>
        <dbReference type="ARBA" id="ARBA00023098"/>
    </source>
</evidence>
<evidence type="ECO:0000313" key="6">
    <source>
        <dbReference type="Proteomes" id="UP000231564"/>
    </source>
</evidence>
<dbReference type="PRINTS" id="PR00154">
    <property type="entry name" value="AMPBINDING"/>
</dbReference>
<dbReference type="Gene3D" id="3.40.50.12780">
    <property type="entry name" value="N-terminal domain of ligase-like"/>
    <property type="match status" value="1"/>
</dbReference>
<dbReference type="InterPro" id="IPR020845">
    <property type="entry name" value="AMP-binding_CS"/>
</dbReference>
<dbReference type="AlphaFoldDB" id="A0A2H1E8S2"/>
<keyword evidence="1 5" id="KW-0436">Ligase</keyword>
<evidence type="ECO:0000259" key="4">
    <source>
        <dbReference type="Pfam" id="PF00501"/>
    </source>
</evidence>
<name>A0A2H1E8S2_9FLAO</name>
<dbReference type="Proteomes" id="UP000231564">
    <property type="component" value="Chromosome MARIT"/>
</dbReference>
<dbReference type="InterPro" id="IPR020459">
    <property type="entry name" value="AMP-binding"/>
</dbReference>
<dbReference type="RefSeq" id="WP_100211078.1">
    <property type="nucleotide sequence ID" value="NZ_CP138495.1"/>
</dbReference>
<dbReference type="Pfam" id="PF00501">
    <property type="entry name" value="AMP-binding"/>
    <property type="match status" value="1"/>
</dbReference>
<organism evidence="5 6">
    <name type="scientific">Tenacibaculum maritimum NCIMB 2154</name>
    <dbReference type="NCBI Taxonomy" id="1349785"/>
    <lineage>
        <taxon>Bacteria</taxon>
        <taxon>Pseudomonadati</taxon>
        <taxon>Bacteroidota</taxon>
        <taxon>Flavobacteriia</taxon>
        <taxon>Flavobacteriales</taxon>
        <taxon>Flavobacteriaceae</taxon>
        <taxon>Tenacibaculum</taxon>
    </lineage>
</organism>
<dbReference type="PANTHER" id="PTHR43272">
    <property type="entry name" value="LONG-CHAIN-FATTY-ACID--COA LIGASE"/>
    <property type="match status" value="1"/>
</dbReference>
<evidence type="ECO:0000256" key="1">
    <source>
        <dbReference type="ARBA" id="ARBA00022598"/>
    </source>
</evidence>
<dbReference type="STRING" id="1349785.GCA_000509405_00480"/>
<keyword evidence="3" id="KW-0443">Lipid metabolism</keyword>
<dbReference type="GO" id="GO:0016020">
    <property type="term" value="C:membrane"/>
    <property type="evidence" value="ECO:0007669"/>
    <property type="project" value="TreeGrafter"/>
</dbReference>
<dbReference type="GO" id="GO:0004467">
    <property type="term" value="F:long-chain fatty acid-CoA ligase activity"/>
    <property type="evidence" value="ECO:0007669"/>
    <property type="project" value="UniProtKB-EC"/>
</dbReference>
<dbReference type="PROSITE" id="PS00455">
    <property type="entry name" value="AMP_BINDING"/>
    <property type="match status" value="1"/>
</dbReference>
<gene>
    <name evidence="5" type="ORF">MARIT_1328</name>
</gene>